<dbReference type="InterPro" id="IPR011335">
    <property type="entry name" value="Restrct_endonuc-II-like"/>
</dbReference>
<dbReference type="InterPro" id="IPR012296">
    <property type="entry name" value="Nuclease_put_TT1808"/>
</dbReference>
<gene>
    <name evidence="2" type="ORF">Pse7429DRAFT_4430</name>
</gene>
<evidence type="ECO:0000313" key="2">
    <source>
        <dbReference type="EMBL" id="ELS30418.1"/>
    </source>
</evidence>
<dbReference type="EMBL" id="ALWB01000323">
    <property type="protein sequence ID" value="ELS30418.1"/>
    <property type="molecule type" value="Genomic_DNA"/>
</dbReference>
<evidence type="ECO:0000259" key="1">
    <source>
        <dbReference type="Pfam" id="PF05685"/>
    </source>
</evidence>
<name>L8MWP4_9CYAN</name>
<dbReference type="Gene3D" id="3.90.1570.10">
    <property type="entry name" value="tt1808, chain A"/>
    <property type="match status" value="1"/>
</dbReference>
<evidence type="ECO:0000313" key="3">
    <source>
        <dbReference type="Proteomes" id="UP000011201"/>
    </source>
</evidence>
<dbReference type="InterPro" id="IPR008538">
    <property type="entry name" value="Uma2"/>
</dbReference>
<dbReference type="SUPFAM" id="SSF52980">
    <property type="entry name" value="Restriction endonuclease-like"/>
    <property type="match status" value="1"/>
</dbReference>
<proteinExistence type="predicted"/>
<organism evidence="2 3">
    <name type="scientific">Pseudanabaena biceps PCC 7429</name>
    <dbReference type="NCBI Taxonomy" id="927668"/>
    <lineage>
        <taxon>Bacteria</taxon>
        <taxon>Bacillati</taxon>
        <taxon>Cyanobacteriota</taxon>
        <taxon>Cyanophyceae</taxon>
        <taxon>Pseudanabaenales</taxon>
        <taxon>Pseudanabaenaceae</taxon>
        <taxon>Pseudanabaena</taxon>
    </lineage>
</organism>
<dbReference type="RefSeq" id="WP_009629524.1">
    <property type="nucleotide sequence ID" value="NZ_ALWB01000323.1"/>
</dbReference>
<dbReference type="OrthoDB" id="428347at2"/>
<dbReference type="PANTHER" id="PTHR36558:SF1">
    <property type="entry name" value="RESTRICTION ENDONUCLEASE DOMAIN-CONTAINING PROTEIN-RELATED"/>
    <property type="match status" value="1"/>
</dbReference>
<protein>
    <recommendedName>
        <fullName evidence="1">Putative restriction endonuclease domain-containing protein</fullName>
    </recommendedName>
</protein>
<dbReference type="PANTHER" id="PTHR36558">
    <property type="entry name" value="GLR1098 PROTEIN"/>
    <property type="match status" value="1"/>
</dbReference>
<feature type="domain" description="Putative restriction endonuclease" evidence="1">
    <location>
        <begin position="14"/>
        <end position="177"/>
    </location>
</feature>
<reference evidence="2 3" key="1">
    <citation type="journal article" date="2013" name="Proc. Natl. Acad. Sci. U.S.A.">
        <title>Improving the coverage of the cyanobacterial phylum using diversity-driven genome sequencing.</title>
        <authorList>
            <person name="Shih P.M."/>
            <person name="Wu D."/>
            <person name="Latifi A."/>
            <person name="Axen S.D."/>
            <person name="Fewer D.P."/>
            <person name="Talla E."/>
            <person name="Calteau A."/>
            <person name="Cai F."/>
            <person name="Tandeau de Marsac N."/>
            <person name="Rippka R."/>
            <person name="Herdman M."/>
            <person name="Sivonen K."/>
            <person name="Coursin T."/>
            <person name="Laurent T."/>
            <person name="Goodwin L."/>
            <person name="Nolan M."/>
            <person name="Davenport K.W."/>
            <person name="Han C.S."/>
            <person name="Rubin E.M."/>
            <person name="Eisen J.A."/>
            <person name="Woyke T."/>
            <person name="Gugger M."/>
            <person name="Kerfeld C.A."/>
        </authorList>
    </citation>
    <scope>NUCLEOTIDE SEQUENCE [LARGE SCALE GENOMIC DNA]</scope>
    <source>
        <strain evidence="2 3">PCC 7429</strain>
    </source>
</reference>
<sequence>MLAISQEPSRMSIKEYLEWEPQQDLRHEYIDGEVFAMTGGTLAHNDITLNLYRTLYPQVRSRGCRINVADVKVQVTTNSPYYYPDVVVSCDPQDLNARKFIQSPTIIAEVLSPGTSARDRGEKFTNYLTIPSLQEYLLINSDKISVERYARGEGRMWLYYPYIAGDTITLSSLEFEFAIELLYEGILF</sequence>
<dbReference type="PATRIC" id="fig|927668.3.peg.5051"/>
<dbReference type="AlphaFoldDB" id="L8MWP4"/>
<keyword evidence="3" id="KW-1185">Reference proteome</keyword>
<dbReference type="Proteomes" id="UP000011201">
    <property type="component" value="Unassembled WGS sequence"/>
</dbReference>
<dbReference type="CDD" id="cd06260">
    <property type="entry name" value="DUF820-like"/>
    <property type="match status" value="1"/>
</dbReference>
<accession>L8MWP4</accession>
<dbReference type="Pfam" id="PF05685">
    <property type="entry name" value="Uma2"/>
    <property type="match status" value="1"/>
</dbReference>
<comment type="caution">
    <text evidence="2">The sequence shown here is derived from an EMBL/GenBank/DDBJ whole genome shotgun (WGS) entry which is preliminary data.</text>
</comment>